<feature type="transmembrane region" description="Helical" evidence="1">
    <location>
        <begin position="16"/>
        <end position="33"/>
    </location>
</feature>
<proteinExistence type="predicted"/>
<keyword evidence="3" id="KW-1185">Reference proteome</keyword>
<name>A0A9J7BT53_9BACT</name>
<reference evidence="2" key="1">
    <citation type="submission" date="2021-04" db="EMBL/GenBank/DDBJ databases">
        <title>Phylogenetic analysis of Acidobacteriaceae.</title>
        <authorList>
            <person name="Qiu L."/>
            <person name="Zhang Q."/>
        </authorList>
    </citation>
    <scope>NUCLEOTIDE SEQUENCE</scope>
    <source>
        <strain evidence="2">DSM 25168</strain>
    </source>
</reference>
<dbReference type="Proteomes" id="UP001059380">
    <property type="component" value="Chromosome"/>
</dbReference>
<dbReference type="AlphaFoldDB" id="A0A9J7BT53"/>
<protein>
    <submittedName>
        <fullName evidence="2">Uncharacterized protein</fullName>
    </submittedName>
</protein>
<organism evidence="2 3">
    <name type="scientific">Occallatibacter riparius</name>
    <dbReference type="NCBI Taxonomy" id="1002689"/>
    <lineage>
        <taxon>Bacteria</taxon>
        <taxon>Pseudomonadati</taxon>
        <taxon>Acidobacteriota</taxon>
        <taxon>Terriglobia</taxon>
        <taxon>Terriglobales</taxon>
        <taxon>Acidobacteriaceae</taxon>
        <taxon>Occallatibacter</taxon>
    </lineage>
</organism>
<gene>
    <name evidence="2" type="ORF">MOP44_03040</name>
</gene>
<evidence type="ECO:0000256" key="1">
    <source>
        <dbReference type="SAM" id="Phobius"/>
    </source>
</evidence>
<dbReference type="RefSeq" id="WP_260794428.1">
    <property type="nucleotide sequence ID" value="NZ_CP093313.1"/>
</dbReference>
<evidence type="ECO:0000313" key="3">
    <source>
        <dbReference type="Proteomes" id="UP001059380"/>
    </source>
</evidence>
<keyword evidence="1" id="KW-0812">Transmembrane</keyword>
<evidence type="ECO:0000313" key="2">
    <source>
        <dbReference type="EMBL" id="UWZ84922.1"/>
    </source>
</evidence>
<accession>A0A9J7BT53</accession>
<dbReference type="KEGG" id="orp:MOP44_03040"/>
<keyword evidence="1" id="KW-0472">Membrane</keyword>
<dbReference type="EMBL" id="CP093313">
    <property type="protein sequence ID" value="UWZ84922.1"/>
    <property type="molecule type" value="Genomic_DNA"/>
</dbReference>
<sequence>MDGNAKVTPKRRQVRLVLLVLAAIVLIAVFWFAPSSKMDTAQRIAREVHDFQYTHNRLPDSLTEIREKEGAVHYQKLDERSFKVWYQANSDEKEVYDSLSNTWFRQP</sequence>
<keyword evidence="1" id="KW-1133">Transmembrane helix</keyword>